<organism evidence="2 3">
    <name type="scientific">Renibacterium salmoninarum (strain ATCC 33209 / DSM 20767 / JCM 11484 / NBRC 15589 / NCIMB 2235)</name>
    <dbReference type="NCBI Taxonomy" id="288705"/>
    <lineage>
        <taxon>Bacteria</taxon>
        <taxon>Bacillati</taxon>
        <taxon>Actinomycetota</taxon>
        <taxon>Actinomycetes</taxon>
        <taxon>Micrococcales</taxon>
        <taxon>Micrococcaceae</taxon>
        <taxon>Renibacterium</taxon>
    </lineage>
</organism>
<dbReference type="Proteomes" id="UP000002007">
    <property type="component" value="Chromosome"/>
</dbReference>
<keyword evidence="1" id="KW-1133">Transmembrane helix</keyword>
<dbReference type="HOGENOM" id="CLU_2107002_0_0_11"/>
<reference evidence="3" key="1">
    <citation type="journal article" date="2008" name="J. Bacteriol.">
        <title>Genome sequence of the fish pathogen Renibacterium salmoninarum suggests reductive evolution away from an environmental Arthrobacter ancestor.</title>
        <authorList>
            <person name="Wiens G.D."/>
            <person name="Rockey D.D."/>
            <person name="Wu Z."/>
            <person name="Chang J."/>
            <person name="Levy R."/>
            <person name="Crane S."/>
            <person name="Chen D.S."/>
            <person name="Capri G.R."/>
            <person name="Burnett J.R."/>
            <person name="Sudheesh P.S."/>
            <person name="Schipma M.J."/>
            <person name="Burd H."/>
            <person name="Bhattacharyya A."/>
            <person name="Rhodes L.D."/>
            <person name="Kaul R."/>
            <person name="Strom M.S."/>
        </authorList>
    </citation>
    <scope>NUCLEOTIDE SEQUENCE [LARGE SCALE GENOMIC DNA]</scope>
    <source>
        <strain evidence="3">ATCC 33209 / DSM 20767 / JCM 11484 / NBRC 15589 / NCIMB 2235</strain>
    </source>
</reference>
<keyword evidence="3" id="KW-1185">Reference proteome</keyword>
<dbReference type="KEGG" id="rsa:RSal33209_3522"/>
<protein>
    <recommendedName>
        <fullName evidence="4">Ribosomal protein L7/L12 C-terminal domain-containing protein</fullName>
    </recommendedName>
</protein>
<dbReference type="eggNOG" id="ENOG50328BK">
    <property type="taxonomic scope" value="Bacteria"/>
</dbReference>
<gene>
    <name evidence="2" type="ordered locus">RSal33209_3522</name>
</gene>
<evidence type="ECO:0000313" key="3">
    <source>
        <dbReference type="Proteomes" id="UP000002007"/>
    </source>
</evidence>
<feature type="transmembrane region" description="Helical" evidence="1">
    <location>
        <begin position="6"/>
        <end position="24"/>
    </location>
</feature>
<evidence type="ECO:0000256" key="1">
    <source>
        <dbReference type="SAM" id="Phobius"/>
    </source>
</evidence>
<name>A9WVL0_RENSM</name>
<keyword evidence="1" id="KW-0812">Transmembrane</keyword>
<accession>A9WVL0</accession>
<dbReference type="RefSeq" id="WP_012246857.1">
    <property type="nucleotide sequence ID" value="NC_010168.1"/>
</dbReference>
<dbReference type="EMBL" id="CP000910">
    <property type="protein sequence ID" value="ABY25231.1"/>
    <property type="molecule type" value="Genomic_DNA"/>
</dbReference>
<evidence type="ECO:0000313" key="2">
    <source>
        <dbReference type="EMBL" id="ABY25231.1"/>
    </source>
</evidence>
<proteinExistence type="predicted"/>
<evidence type="ECO:0008006" key="4">
    <source>
        <dbReference type="Google" id="ProtNLM"/>
    </source>
</evidence>
<dbReference type="AlphaFoldDB" id="A9WVL0"/>
<keyword evidence="1" id="KW-0472">Membrane</keyword>
<sequence length="115" mass="12568">MDWLIVVLIGIVGVVVLIWAMRVGRPRGSQLSDADHYMRELTSRSHSSRISAPQNMTSAQSTQAYTQAPAVQLPPQLVAQAQGMVRNGQKIQAIALIRQVTGFDLATSKRIADNL</sequence>